<dbReference type="Pfam" id="PF00026">
    <property type="entry name" value="Asp"/>
    <property type="match status" value="1"/>
</dbReference>
<dbReference type="PANTHER" id="PTHR47966">
    <property type="entry name" value="BETA-SITE APP-CLEAVING ENZYME, ISOFORM A-RELATED"/>
    <property type="match status" value="1"/>
</dbReference>
<feature type="compositionally biased region" description="Low complexity" evidence="2">
    <location>
        <begin position="535"/>
        <end position="548"/>
    </location>
</feature>
<dbReference type="GeneID" id="28965041"/>
<protein>
    <recommendedName>
        <fullName evidence="5">Peptidase A1 domain-containing protein</fullName>
    </recommendedName>
</protein>
<dbReference type="PROSITE" id="PS51767">
    <property type="entry name" value="PEPTIDASE_A1"/>
    <property type="match status" value="1"/>
</dbReference>
<dbReference type="AlphaFoldDB" id="A0AAJ8MEH2"/>
<dbReference type="SUPFAM" id="SSF50630">
    <property type="entry name" value="Acid proteases"/>
    <property type="match status" value="1"/>
</dbReference>
<feature type="compositionally biased region" description="Basic and acidic residues" evidence="2">
    <location>
        <begin position="642"/>
        <end position="661"/>
    </location>
</feature>
<feature type="signal peptide" evidence="4">
    <location>
        <begin position="1"/>
        <end position="21"/>
    </location>
</feature>
<dbReference type="Gene3D" id="2.40.70.10">
    <property type="entry name" value="Acid Proteases"/>
    <property type="match status" value="2"/>
</dbReference>
<dbReference type="Proteomes" id="UP000078595">
    <property type="component" value="Chromosome 1"/>
</dbReference>
<evidence type="ECO:0000313" key="7">
    <source>
        <dbReference type="Proteomes" id="UP000078595"/>
    </source>
</evidence>
<dbReference type="InterPro" id="IPR033121">
    <property type="entry name" value="PEPTIDASE_A1"/>
</dbReference>
<dbReference type="InterPro" id="IPR001461">
    <property type="entry name" value="Aspartic_peptidase_A1"/>
</dbReference>
<dbReference type="EMBL" id="CP144530">
    <property type="protein sequence ID" value="WWC58789.1"/>
    <property type="molecule type" value="Genomic_DNA"/>
</dbReference>
<comment type="similarity">
    <text evidence="1">Belongs to the peptidase A1 family.</text>
</comment>
<evidence type="ECO:0000256" key="2">
    <source>
        <dbReference type="SAM" id="MobiDB-lite"/>
    </source>
</evidence>
<dbReference type="PANTHER" id="PTHR47966:SF51">
    <property type="entry name" value="BETA-SITE APP-CLEAVING ENZYME, ISOFORM A-RELATED"/>
    <property type="match status" value="1"/>
</dbReference>
<feature type="compositionally biased region" description="Low complexity" evidence="2">
    <location>
        <begin position="715"/>
        <end position="729"/>
    </location>
</feature>
<feature type="compositionally biased region" description="Polar residues" evidence="2">
    <location>
        <begin position="676"/>
        <end position="690"/>
    </location>
</feature>
<feature type="domain" description="Peptidase A1" evidence="5">
    <location>
        <begin position="47"/>
        <end position="389"/>
    </location>
</feature>
<evidence type="ECO:0000256" key="4">
    <source>
        <dbReference type="SAM" id="SignalP"/>
    </source>
</evidence>
<proteinExistence type="inferred from homology"/>
<dbReference type="KEGG" id="kdj:28965041"/>
<feature type="region of interest" description="Disordered" evidence="2">
    <location>
        <begin position="573"/>
        <end position="818"/>
    </location>
</feature>
<keyword evidence="3" id="KW-1133">Transmembrane helix</keyword>
<keyword evidence="3" id="KW-0812">Transmembrane</keyword>
<gene>
    <name evidence="6" type="ORF">I303_101333</name>
</gene>
<sequence length="818" mass="88587">MRTTPALILTIFSILASQVQADDRTDAQRIGTEYTSMPLYRSGAGTNVLAVNVGNPPMEMRLTCSTNVDFFVVAATGCEECVQNANLLDVSSSQSISISNDDLACVFSYPSGSSSTLSIAGRFASEVISDERGDQATPRPVVLAAAVQSNDARANLDGADTTLSDGTAGFWGMGVYQERKAMSMIPSMLIADNDGSPGQLTSYTVGFQINNFSSNTDDLAGTIHWGAVPSDAYQGNFNWLDVDVTMGGSWAFGVDRLRHDGEVIGLENHFGTIDPGFDSIYLPTAIAEQIFARVNGAERDLVDTTRWNVPCDTSIDLKITISGTQYAIDPTALVRNRDAAGRTCWSSIVAWQNGSVPETNGEVRLGTPFMSGVYAALYYSDSAQYVGLAGKPNSVNAANLYSRDEGQANKKLAGILIGTLLGVLIFGFILCYARNRSSVQSIWYRALRRQQRAQMNAVVRGATLPPPVMPIVPVPMGGPMIPRGPPPMMAQMGMPPSQSMMGMGPMGMGMGAGGMGGMMPPPPPYQPPMPPQPYPSAQHQQQQQQNQPLLGGDPHVSPQTAMPLTVAPHQRGFYSPRLQNTSPPNSGLLPLPLPWKSKGKSRYEEQSSGGGSRVHFGPTSARHLRSVSGSGGSVDEFGSYGRGREPEGRYERQDGFLREYRNVPSSAHQDHIKSPLQPQTSNRPQDQYQTRDPVYDTYQDGGLPPLAEVPEQGEYIPYPHQQQAQYPPQGREKKRYFSWRSNASATASGVGGEGGKGRYEPVLTNQNMAATGTPRPRSIDEQARRSRWNRDKNGGWKERESVYCGGGTPRMKRGLGWS</sequence>
<evidence type="ECO:0000313" key="6">
    <source>
        <dbReference type="EMBL" id="WWC58789.1"/>
    </source>
</evidence>
<organism evidence="6 7">
    <name type="scientific">Kwoniella dejecticola CBS 10117</name>
    <dbReference type="NCBI Taxonomy" id="1296121"/>
    <lineage>
        <taxon>Eukaryota</taxon>
        <taxon>Fungi</taxon>
        <taxon>Dikarya</taxon>
        <taxon>Basidiomycota</taxon>
        <taxon>Agaricomycotina</taxon>
        <taxon>Tremellomycetes</taxon>
        <taxon>Tremellales</taxon>
        <taxon>Cryptococcaceae</taxon>
        <taxon>Kwoniella</taxon>
    </lineage>
</organism>
<feature type="transmembrane region" description="Helical" evidence="3">
    <location>
        <begin position="412"/>
        <end position="433"/>
    </location>
</feature>
<keyword evidence="7" id="KW-1185">Reference proteome</keyword>
<feature type="chain" id="PRO_5042472691" description="Peptidase A1 domain-containing protein" evidence="4">
    <location>
        <begin position="22"/>
        <end position="818"/>
    </location>
</feature>
<dbReference type="InterPro" id="IPR021109">
    <property type="entry name" value="Peptidase_aspartic_dom_sf"/>
</dbReference>
<feature type="region of interest" description="Disordered" evidence="2">
    <location>
        <begin position="512"/>
        <end position="561"/>
    </location>
</feature>
<evidence type="ECO:0000256" key="1">
    <source>
        <dbReference type="ARBA" id="ARBA00007447"/>
    </source>
</evidence>
<feature type="compositionally biased region" description="Pro residues" evidence="2">
    <location>
        <begin position="519"/>
        <end position="534"/>
    </location>
</feature>
<keyword evidence="4" id="KW-0732">Signal</keyword>
<feature type="compositionally biased region" description="Basic and acidic residues" evidence="2">
    <location>
        <begin position="777"/>
        <end position="801"/>
    </location>
</feature>
<dbReference type="GO" id="GO:0004190">
    <property type="term" value="F:aspartic-type endopeptidase activity"/>
    <property type="evidence" value="ECO:0007669"/>
    <property type="project" value="InterPro"/>
</dbReference>
<name>A0AAJ8MEH2_9TREE</name>
<dbReference type="RefSeq" id="XP_018267356.2">
    <property type="nucleotide sequence ID" value="XM_018404702.2"/>
</dbReference>
<reference evidence="6" key="2">
    <citation type="submission" date="2024-02" db="EMBL/GenBank/DDBJ databases">
        <title>Comparative genomics of Cryptococcus and Kwoniella reveals pathogenesis evolution and contrasting modes of karyotype evolution via chromosome fusion or intercentromeric recombination.</title>
        <authorList>
            <person name="Coelho M.A."/>
            <person name="David-Palma M."/>
            <person name="Shea T."/>
            <person name="Bowers K."/>
            <person name="McGinley-Smith S."/>
            <person name="Mohammad A.W."/>
            <person name="Gnirke A."/>
            <person name="Yurkov A.M."/>
            <person name="Nowrousian M."/>
            <person name="Sun S."/>
            <person name="Cuomo C.A."/>
            <person name="Heitman J."/>
        </authorList>
    </citation>
    <scope>NUCLEOTIDE SEQUENCE</scope>
    <source>
        <strain evidence="6">CBS 10117</strain>
    </source>
</reference>
<accession>A0AAJ8MEH2</accession>
<evidence type="ECO:0000259" key="5">
    <source>
        <dbReference type="PROSITE" id="PS51767"/>
    </source>
</evidence>
<dbReference type="GO" id="GO:0006508">
    <property type="term" value="P:proteolysis"/>
    <property type="evidence" value="ECO:0007669"/>
    <property type="project" value="InterPro"/>
</dbReference>
<evidence type="ECO:0000256" key="3">
    <source>
        <dbReference type="SAM" id="Phobius"/>
    </source>
</evidence>
<keyword evidence="3" id="KW-0472">Membrane</keyword>
<reference evidence="6" key="1">
    <citation type="submission" date="2013-07" db="EMBL/GenBank/DDBJ databases">
        <authorList>
            <consortium name="The Broad Institute Genome Sequencing Platform"/>
            <person name="Cuomo C."/>
            <person name="Litvintseva A."/>
            <person name="Chen Y."/>
            <person name="Heitman J."/>
            <person name="Sun S."/>
            <person name="Springer D."/>
            <person name="Dromer F."/>
            <person name="Young S.K."/>
            <person name="Zeng Q."/>
            <person name="Gargeya S."/>
            <person name="Fitzgerald M."/>
            <person name="Abouelleil A."/>
            <person name="Alvarado L."/>
            <person name="Berlin A.M."/>
            <person name="Chapman S.B."/>
            <person name="Dewar J."/>
            <person name="Goldberg J."/>
            <person name="Griggs A."/>
            <person name="Gujja S."/>
            <person name="Hansen M."/>
            <person name="Howarth C."/>
            <person name="Imamovic A."/>
            <person name="Larimer J."/>
            <person name="McCowan C."/>
            <person name="Murphy C."/>
            <person name="Pearson M."/>
            <person name="Priest M."/>
            <person name="Roberts A."/>
            <person name="Saif S."/>
            <person name="Shea T."/>
            <person name="Sykes S."/>
            <person name="Wortman J."/>
            <person name="Nusbaum C."/>
            <person name="Birren B."/>
        </authorList>
    </citation>
    <scope>NUCLEOTIDE SEQUENCE</scope>
    <source>
        <strain evidence="6">CBS 10117</strain>
    </source>
</reference>